<organism evidence="2 3">
    <name type="scientific">Arxiozyma heterogenica</name>
    <dbReference type="NCBI Taxonomy" id="278026"/>
    <lineage>
        <taxon>Eukaryota</taxon>
        <taxon>Fungi</taxon>
        <taxon>Dikarya</taxon>
        <taxon>Ascomycota</taxon>
        <taxon>Saccharomycotina</taxon>
        <taxon>Saccharomycetes</taxon>
        <taxon>Saccharomycetales</taxon>
        <taxon>Saccharomycetaceae</taxon>
        <taxon>Arxiozyma</taxon>
    </lineage>
</organism>
<name>A0AAN7W3W5_9SACH</name>
<feature type="compositionally biased region" description="Polar residues" evidence="1">
    <location>
        <begin position="267"/>
        <end position="289"/>
    </location>
</feature>
<proteinExistence type="predicted"/>
<dbReference type="Proteomes" id="UP001306508">
    <property type="component" value="Unassembled WGS sequence"/>
</dbReference>
<dbReference type="EMBL" id="JAWIZZ010000040">
    <property type="protein sequence ID" value="KAK5780634.1"/>
    <property type="molecule type" value="Genomic_DNA"/>
</dbReference>
<protein>
    <submittedName>
        <fullName evidence="2">Uncharacterized protein</fullName>
    </submittedName>
</protein>
<sequence>MSKDTSQLGYHTVEDYDRLLGEGQCASSYVGQHGKDIYNQPRSTLTEADTKNIGMRKFQTGERDLDFGYHGVSDYNKILGEGQDDCAEGDYMNLFHKQQELKHKQGQKQQYPPTHLYRKDEANNYPAMDSQQYQQETYDKEQDNIESNVQIPGCGQANPREKQHHYVSNQFQPTAMLQARKMDDSHIPVGSVDTSCPGFEGKGHHTPIPGAGQMSSQPGYHHINPFHLVKNSTTDNNNSKIMDMEYAYKGNASGEEAIPRTMKQEHVTNTQGNTTTPSHVETPHHQSLFSRLKKTISR</sequence>
<feature type="region of interest" description="Disordered" evidence="1">
    <location>
        <begin position="266"/>
        <end position="298"/>
    </location>
</feature>
<keyword evidence="3" id="KW-1185">Reference proteome</keyword>
<accession>A0AAN7W3W5</accession>
<evidence type="ECO:0000313" key="3">
    <source>
        <dbReference type="Proteomes" id="UP001306508"/>
    </source>
</evidence>
<evidence type="ECO:0000256" key="1">
    <source>
        <dbReference type="SAM" id="MobiDB-lite"/>
    </source>
</evidence>
<gene>
    <name evidence="2" type="ORF">RI543_001756</name>
</gene>
<reference evidence="3" key="1">
    <citation type="submission" date="2023-07" db="EMBL/GenBank/DDBJ databases">
        <title>A draft genome of Kazachstania heterogenica Y-27499.</title>
        <authorList>
            <person name="Donic C."/>
            <person name="Kralova J.S."/>
            <person name="Fidel L."/>
            <person name="Ben-Dor S."/>
            <person name="Jung S."/>
        </authorList>
    </citation>
    <scope>NUCLEOTIDE SEQUENCE [LARGE SCALE GENOMIC DNA]</scope>
    <source>
        <strain evidence="3">Y27499</strain>
    </source>
</reference>
<evidence type="ECO:0000313" key="2">
    <source>
        <dbReference type="EMBL" id="KAK5780634.1"/>
    </source>
</evidence>
<dbReference type="AlphaFoldDB" id="A0AAN7W3W5"/>
<comment type="caution">
    <text evidence="2">The sequence shown here is derived from an EMBL/GenBank/DDBJ whole genome shotgun (WGS) entry which is preliminary data.</text>
</comment>